<gene>
    <name evidence="7" type="primary">rpb11</name>
    <name evidence="7" type="ORF">CPARA_3gp423</name>
</gene>
<evidence type="ECO:0000256" key="5">
    <source>
        <dbReference type="ARBA" id="ARBA00025751"/>
    </source>
</evidence>
<proteinExistence type="inferred from homology"/>
<keyword evidence="3" id="KW-0804">Transcription</keyword>
<dbReference type="GeneID" id="10447338"/>
<dbReference type="InterPro" id="IPR009025">
    <property type="entry name" value="RBP11-like_dimer"/>
</dbReference>
<dbReference type="InterPro" id="IPR022905">
    <property type="entry name" value="Rpo11-like"/>
</dbReference>
<sequence length="101" mass="11991">MHSFDLDKTRKIEFYKDKDNVNYGSFRIKNEDHTIGSLIQKQLLKHPDVIFSGYKKFHPLEKYIFLKIITNGHKTPIQVLDSVLKDLYIQFSLLEEEVCNM</sequence>
<evidence type="ECO:0000256" key="4">
    <source>
        <dbReference type="ARBA" id="ARBA00023242"/>
    </source>
</evidence>
<dbReference type="AlphaFoldDB" id="F2HIF7"/>
<dbReference type="CDD" id="cd06926">
    <property type="entry name" value="RNAP_II_RPB11"/>
    <property type="match status" value="1"/>
</dbReference>
<dbReference type="Pfam" id="PF13656">
    <property type="entry name" value="RNA_pol_L_2"/>
    <property type="match status" value="1"/>
</dbReference>
<dbReference type="InterPro" id="IPR036603">
    <property type="entry name" value="RBP11-like"/>
</dbReference>
<name>F2HIF7_9CRYP</name>
<geneLocation type="nucleomorph" evidence="7"/>
<evidence type="ECO:0000256" key="3">
    <source>
        <dbReference type="ARBA" id="ARBA00023163"/>
    </source>
</evidence>
<comment type="subcellular location">
    <subcellularLocation>
        <location evidence="1">Nucleus</location>
    </subcellularLocation>
</comment>
<dbReference type="PANTHER" id="PTHR13946:SF16">
    <property type="entry name" value="DNA-DIRECTED RNA POLYMERASE II SUBUNIT RPB11"/>
    <property type="match status" value="1"/>
</dbReference>
<dbReference type="GO" id="GO:0005665">
    <property type="term" value="C:RNA polymerase II, core complex"/>
    <property type="evidence" value="ECO:0007669"/>
    <property type="project" value="InterPro"/>
</dbReference>
<dbReference type="EMBL" id="CP002174">
    <property type="protein sequence ID" value="AEA39081.1"/>
    <property type="molecule type" value="Genomic_DNA"/>
</dbReference>
<dbReference type="GO" id="GO:0046983">
    <property type="term" value="F:protein dimerization activity"/>
    <property type="evidence" value="ECO:0007669"/>
    <property type="project" value="InterPro"/>
</dbReference>
<comment type="similarity">
    <text evidence="5">Belongs to the archaeal Rpo11/eukaryotic RPB11/RPC19 RNA polymerase subunit family.</text>
</comment>
<dbReference type="Proteomes" id="UP000243423">
    <property type="component" value="Nucleomorph 3"/>
</dbReference>
<keyword evidence="7" id="KW-0542">Nucleomorph</keyword>
<organism evidence="7 8">
    <name type="scientific">Cryptomonas paramaecium</name>
    <dbReference type="NCBI Taxonomy" id="2898"/>
    <lineage>
        <taxon>Eukaryota</taxon>
        <taxon>Cryptophyceae</taxon>
        <taxon>Cryptomonadales</taxon>
        <taxon>Cryptomonadaceae</taxon>
        <taxon>Cryptomonas</taxon>
    </lineage>
</organism>
<dbReference type="PANTHER" id="PTHR13946">
    <property type="entry name" value="DNA-DIRECTED RNA POLYMERASE I,II,III"/>
    <property type="match status" value="1"/>
</dbReference>
<feature type="domain" description="DNA-directed RNA polymerase RBP11-like dimerisation" evidence="6">
    <location>
        <begin position="25"/>
        <end position="96"/>
    </location>
</feature>
<evidence type="ECO:0000256" key="1">
    <source>
        <dbReference type="ARBA" id="ARBA00004123"/>
    </source>
</evidence>
<dbReference type="PROSITE" id="PS01154">
    <property type="entry name" value="RNA_POL_L_13KD"/>
    <property type="match status" value="1"/>
</dbReference>
<dbReference type="GO" id="GO:0006366">
    <property type="term" value="P:transcription by RNA polymerase II"/>
    <property type="evidence" value="ECO:0007669"/>
    <property type="project" value="InterPro"/>
</dbReference>
<dbReference type="Gene3D" id="3.30.1360.10">
    <property type="entry name" value="RNA polymerase, RBP11-like subunit"/>
    <property type="match status" value="1"/>
</dbReference>
<evidence type="ECO:0000313" key="7">
    <source>
        <dbReference type="EMBL" id="AEA39081.1"/>
    </source>
</evidence>
<evidence type="ECO:0000313" key="8">
    <source>
        <dbReference type="Proteomes" id="UP000243423"/>
    </source>
</evidence>
<accession>F2HIF7</accession>
<keyword evidence="2 7" id="KW-0240">DNA-directed RNA polymerase</keyword>
<reference evidence="7 8" key="1">
    <citation type="journal article" date="2011" name="Genome Biol. Evol.">
        <title>Complete nucleomorph genome sequence of the nonphotosynthetic alga Cryptomonas paramecium reveals a core nucleomorph gene set.</title>
        <authorList>
            <person name="Tanifuji G."/>
            <person name="Onodera N.T."/>
            <person name="Wheeler T.J."/>
            <person name="Dlutek M."/>
            <person name="Donaher N."/>
            <person name="Archibald J.M."/>
        </authorList>
    </citation>
    <scope>NUCLEOTIDE SEQUENCE [LARGE SCALE GENOMIC DNA]</scope>
    <source>
        <strain evidence="7 8">CCAP977/2A</strain>
    </source>
</reference>
<dbReference type="GO" id="GO:0003899">
    <property type="term" value="F:DNA-directed RNA polymerase activity"/>
    <property type="evidence" value="ECO:0007669"/>
    <property type="project" value="InterPro"/>
</dbReference>
<dbReference type="RefSeq" id="XP_003239979.1">
    <property type="nucleotide sequence ID" value="XM_003239931.1"/>
</dbReference>
<keyword evidence="4" id="KW-0539">Nucleus</keyword>
<evidence type="ECO:0000256" key="2">
    <source>
        <dbReference type="ARBA" id="ARBA00022478"/>
    </source>
</evidence>
<dbReference type="InterPro" id="IPR008193">
    <property type="entry name" value="RNA_pol_Rpb11_13-16kDa_CS"/>
</dbReference>
<dbReference type="SUPFAM" id="SSF55257">
    <property type="entry name" value="RBP11-like subunits of RNA polymerase"/>
    <property type="match status" value="1"/>
</dbReference>
<evidence type="ECO:0000259" key="6">
    <source>
        <dbReference type="Pfam" id="PF13656"/>
    </source>
</evidence>
<dbReference type="GO" id="GO:0003677">
    <property type="term" value="F:DNA binding"/>
    <property type="evidence" value="ECO:0007669"/>
    <property type="project" value="InterPro"/>
</dbReference>
<dbReference type="HAMAP" id="MF_00261">
    <property type="entry name" value="RNApol_arch_Rpo11"/>
    <property type="match status" value="1"/>
</dbReference>
<protein>
    <submittedName>
        <fullName evidence="7">DNA-directed RNA polymerase II complex subunit Rpb11</fullName>
    </submittedName>
</protein>
<dbReference type="InterPro" id="IPR037685">
    <property type="entry name" value="RBP11"/>
</dbReference>